<protein>
    <submittedName>
        <fullName evidence="4">Uncharacterized protein</fullName>
    </submittedName>
</protein>
<evidence type="ECO:0000256" key="3">
    <source>
        <dbReference type="PROSITE-ProRule" id="PRU00023"/>
    </source>
</evidence>
<feature type="repeat" description="ANK" evidence="3">
    <location>
        <begin position="53"/>
        <end position="85"/>
    </location>
</feature>
<dbReference type="Gene3D" id="1.25.40.20">
    <property type="entry name" value="Ankyrin repeat-containing domain"/>
    <property type="match status" value="1"/>
</dbReference>
<dbReference type="AlphaFoldDB" id="A0A699ZKJ0"/>
<gene>
    <name evidence="4" type="ORF">HaLaN_15946</name>
</gene>
<evidence type="ECO:0000256" key="1">
    <source>
        <dbReference type="ARBA" id="ARBA00022737"/>
    </source>
</evidence>
<dbReference type="EMBL" id="BLLF01001400">
    <property type="protein sequence ID" value="GFH19058.1"/>
    <property type="molecule type" value="Genomic_DNA"/>
</dbReference>
<evidence type="ECO:0000313" key="4">
    <source>
        <dbReference type="EMBL" id="GFH19058.1"/>
    </source>
</evidence>
<name>A0A699ZKJ0_HAELA</name>
<dbReference type="PROSITE" id="PS50297">
    <property type="entry name" value="ANK_REP_REGION"/>
    <property type="match status" value="1"/>
</dbReference>
<dbReference type="PANTHER" id="PTHR24198:SF165">
    <property type="entry name" value="ANKYRIN REPEAT-CONTAINING PROTEIN-RELATED"/>
    <property type="match status" value="1"/>
</dbReference>
<keyword evidence="2 3" id="KW-0040">ANK repeat</keyword>
<dbReference type="SUPFAM" id="SSF48403">
    <property type="entry name" value="Ankyrin repeat"/>
    <property type="match status" value="1"/>
</dbReference>
<dbReference type="PROSITE" id="PS50088">
    <property type="entry name" value="ANK_REPEAT"/>
    <property type="match status" value="1"/>
</dbReference>
<accession>A0A699ZKJ0</accession>
<dbReference type="InterPro" id="IPR002110">
    <property type="entry name" value="Ankyrin_rpt"/>
</dbReference>
<dbReference type="PANTHER" id="PTHR24198">
    <property type="entry name" value="ANKYRIN REPEAT AND PROTEIN KINASE DOMAIN-CONTAINING PROTEIN"/>
    <property type="match status" value="1"/>
</dbReference>
<organism evidence="4 5">
    <name type="scientific">Haematococcus lacustris</name>
    <name type="common">Green alga</name>
    <name type="synonym">Haematococcus pluvialis</name>
    <dbReference type="NCBI Taxonomy" id="44745"/>
    <lineage>
        <taxon>Eukaryota</taxon>
        <taxon>Viridiplantae</taxon>
        <taxon>Chlorophyta</taxon>
        <taxon>core chlorophytes</taxon>
        <taxon>Chlorophyceae</taxon>
        <taxon>CS clade</taxon>
        <taxon>Chlamydomonadales</taxon>
        <taxon>Haematococcaceae</taxon>
        <taxon>Haematococcus</taxon>
    </lineage>
</organism>
<dbReference type="InterPro" id="IPR036770">
    <property type="entry name" value="Ankyrin_rpt-contain_sf"/>
</dbReference>
<reference evidence="4 5" key="1">
    <citation type="submission" date="2020-02" db="EMBL/GenBank/DDBJ databases">
        <title>Draft genome sequence of Haematococcus lacustris strain NIES-144.</title>
        <authorList>
            <person name="Morimoto D."/>
            <person name="Nakagawa S."/>
            <person name="Yoshida T."/>
            <person name="Sawayama S."/>
        </authorList>
    </citation>
    <scope>NUCLEOTIDE SEQUENCE [LARGE SCALE GENOMIC DNA]</scope>
    <source>
        <strain evidence="4 5">NIES-144</strain>
    </source>
</reference>
<evidence type="ECO:0000313" key="5">
    <source>
        <dbReference type="Proteomes" id="UP000485058"/>
    </source>
</evidence>
<keyword evidence="5" id="KW-1185">Reference proteome</keyword>
<dbReference type="SMART" id="SM00248">
    <property type="entry name" value="ANK"/>
    <property type="match status" value="3"/>
</dbReference>
<sequence>MPRDQIGSKASSKEVSPEEGGYTALHYVTAANFLKGAKKLVLYGHALNTGNDEGRTPLHVAIEAGKRKVTGFLLSKGADINAKDKQGETPLMTAMLAGDKGLTLWLLGWTPESTFVAAGAARPGQQEASLSPDLGTSGTPAARPVTKGSLDIDFSVLSKKGLGLCVIAAR</sequence>
<evidence type="ECO:0000256" key="2">
    <source>
        <dbReference type="ARBA" id="ARBA00023043"/>
    </source>
</evidence>
<proteinExistence type="predicted"/>
<keyword evidence="1" id="KW-0677">Repeat</keyword>
<comment type="caution">
    <text evidence="4">The sequence shown here is derived from an EMBL/GenBank/DDBJ whole genome shotgun (WGS) entry which is preliminary data.</text>
</comment>
<dbReference type="Pfam" id="PF12796">
    <property type="entry name" value="Ank_2"/>
    <property type="match status" value="1"/>
</dbReference>
<dbReference type="Proteomes" id="UP000485058">
    <property type="component" value="Unassembled WGS sequence"/>
</dbReference>